<dbReference type="Proteomes" id="UP000051096">
    <property type="component" value="Unassembled WGS sequence"/>
</dbReference>
<dbReference type="PANTHER" id="PTHR43174">
    <property type="entry name" value="UDP-N-ACETYLGLUCOSAMINE 2-EPIMERASE"/>
    <property type="match status" value="1"/>
</dbReference>
<dbReference type="InterPro" id="IPR003331">
    <property type="entry name" value="UDP_GlcNAc_Epimerase_2_dom"/>
</dbReference>
<comment type="caution">
    <text evidence="3">The sequence shown here is derived from an EMBL/GenBank/DDBJ whole genome shotgun (WGS) entry which is preliminary data.</text>
</comment>
<keyword evidence="1" id="KW-0413">Isomerase</keyword>
<organism evidence="3 4">
    <name type="scientific">candidate division WOR_3 bacterium SM23_60</name>
    <dbReference type="NCBI Taxonomy" id="1703780"/>
    <lineage>
        <taxon>Bacteria</taxon>
        <taxon>Bacteria division WOR-3</taxon>
    </lineage>
</organism>
<protein>
    <submittedName>
        <fullName evidence="3">UDP-N-acetylglucosamine 2-epimerase</fullName>
    </submittedName>
</protein>
<accession>A0A0S8GGA2</accession>
<dbReference type="SUPFAM" id="SSF53756">
    <property type="entry name" value="UDP-Glycosyltransferase/glycogen phosphorylase"/>
    <property type="match status" value="1"/>
</dbReference>
<dbReference type="GO" id="GO:0016853">
    <property type="term" value="F:isomerase activity"/>
    <property type="evidence" value="ECO:0007669"/>
    <property type="project" value="UniProtKB-KW"/>
</dbReference>
<evidence type="ECO:0000256" key="1">
    <source>
        <dbReference type="RuleBase" id="RU003513"/>
    </source>
</evidence>
<dbReference type="NCBIfam" id="TIGR00236">
    <property type="entry name" value="wecB"/>
    <property type="match status" value="1"/>
</dbReference>
<evidence type="ECO:0000313" key="3">
    <source>
        <dbReference type="EMBL" id="KPK71760.1"/>
    </source>
</evidence>
<evidence type="ECO:0000313" key="4">
    <source>
        <dbReference type="Proteomes" id="UP000051096"/>
    </source>
</evidence>
<feature type="domain" description="UDP-N-acetylglucosamine 2-epimerase" evidence="2">
    <location>
        <begin position="9"/>
        <end position="348"/>
    </location>
</feature>
<reference evidence="3 4" key="1">
    <citation type="journal article" date="2015" name="Microbiome">
        <title>Genomic resolution of linkages in carbon, nitrogen, and sulfur cycling among widespread estuary sediment bacteria.</title>
        <authorList>
            <person name="Baker B.J."/>
            <person name="Lazar C.S."/>
            <person name="Teske A.P."/>
            <person name="Dick G.J."/>
        </authorList>
    </citation>
    <scope>NUCLEOTIDE SEQUENCE [LARGE SCALE GENOMIC DNA]</scope>
    <source>
        <strain evidence="3">SM23_60</strain>
    </source>
</reference>
<dbReference type="PANTHER" id="PTHR43174:SF1">
    <property type="entry name" value="UDP-N-ACETYLGLUCOSAMINE 2-EPIMERASE"/>
    <property type="match status" value="1"/>
</dbReference>
<dbReference type="CDD" id="cd03786">
    <property type="entry name" value="GTB_UDP-GlcNAc_2-Epimerase"/>
    <property type="match status" value="1"/>
</dbReference>
<dbReference type="Pfam" id="PF02350">
    <property type="entry name" value="Epimerase_2"/>
    <property type="match status" value="1"/>
</dbReference>
<sequence>MKAAPIFVELKRFTNMAPLLIHTGQHYDTSLSKVFFHDLGLPQPDAHLGVGSGTHGAQTGKTMVLFEDILNKHEPHLVVVVGDVNSTLACALATVKVRCASKDYYPLLAHIEAGLRSFDWHMPEEYNRRLTDAVSDFLFTTEPSGARNLEREGIDRKKIFFVGNVMIDSLLRFKKRAEHSDILERLKLDTKRYALLTMHRPSNVDEKRELRGLLHVLRRITRLLDVVYPIHPRTDKMLKQYGLTADFLKIVPPLGYLDFLKLMMNARCVLTDSGGIQEETTVLEIPCLTLRSNTERPVTVSEGTNTIVGKDPEKIFSAVENILKGKTKKGKRPKFWDGKAARRICRTIDAHLRNP</sequence>
<dbReference type="EMBL" id="LJUO01000055">
    <property type="protein sequence ID" value="KPK71760.1"/>
    <property type="molecule type" value="Genomic_DNA"/>
</dbReference>
<dbReference type="PATRIC" id="fig|1703780.3.peg.2980"/>
<proteinExistence type="inferred from homology"/>
<name>A0A0S8GGA2_UNCW3</name>
<evidence type="ECO:0000259" key="2">
    <source>
        <dbReference type="Pfam" id="PF02350"/>
    </source>
</evidence>
<comment type="similarity">
    <text evidence="1">Belongs to the UDP-N-acetylglucosamine 2-epimerase family.</text>
</comment>
<dbReference type="AlphaFoldDB" id="A0A0S8GGA2"/>
<gene>
    <name evidence="3" type="ORF">AMJ87_06735</name>
</gene>
<dbReference type="Gene3D" id="3.40.50.2000">
    <property type="entry name" value="Glycogen Phosphorylase B"/>
    <property type="match status" value="2"/>
</dbReference>
<dbReference type="InterPro" id="IPR029767">
    <property type="entry name" value="WecB-like"/>
</dbReference>